<dbReference type="EMBL" id="CP000490">
    <property type="protein sequence ID" value="ABL71840.1"/>
    <property type="molecule type" value="Genomic_DNA"/>
</dbReference>
<dbReference type="Gene3D" id="1.10.1220.10">
    <property type="entry name" value="Met repressor-like"/>
    <property type="match status" value="1"/>
</dbReference>
<gene>
    <name evidence="2" type="ordered locus">Pden_3774</name>
</gene>
<proteinExistence type="predicted"/>
<dbReference type="RefSeq" id="WP_011750009.1">
    <property type="nucleotide sequence ID" value="NC_008687.1"/>
</dbReference>
<dbReference type="Pfam" id="PF03869">
    <property type="entry name" value="Arc"/>
    <property type="match status" value="1"/>
</dbReference>
<name>A1B8J6_PARDP</name>
<dbReference type="SUPFAM" id="SSF47598">
    <property type="entry name" value="Ribbon-helix-helix"/>
    <property type="match status" value="1"/>
</dbReference>
<feature type="domain" description="Arc-like DNA binding" evidence="1">
    <location>
        <begin position="8"/>
        <end position="45"/>
    </location>
</feature>
<dbReference type="InterPro" id="IPR013321">
    <property type="entry name" value="Arc_rbn_hlx_hlx"/>
</dbReference>
<dbReference type="OrthoDB" id="6890552at2"/>
<dbReference type="HOGENOM" id="CLU_2317662_0_0_5"/>
<sequence>MTDSAPKQEPPYGLRMPPDLKARVKAAAEANNRSMNAEIVATLEEKYPPPSLAEFEEASALTIKDGLTRRARLFNEWVTIRKERGGLMVYHDDTQPGEP</sequence>
<dbReference type="EnsemblBacteria" id="ABL71840">
    <property type="protein sequence ID" value="ABL71840"/>
    <property type="gene ID" value="Pden_3774"/>
</dbReference>
<dbReference type="GO" id="GO:0006355">
    <property type="term" value="P:regulation of DNA-templated transcription"/>
    <property type="evidence" value="ECO:0007669"/>
    <property type="project" value="InterPro"/>
</dbReference>
<evidence type="ECO:0000313" key="3">
    <source>
        <dbReference type="Proteomes" id="UP000000361"/>
    </source>
</evidence>
<organism evidence="2 3">
    <name type="scientific">Paracoccus denitrificans (strain Pd 1222)</name>
    <dbReference type="NCBI Taxonomy" id="318586"/>
    <lineage>
        <taxon>Bacteria</taxon>
        <taxon>Pseudomonadati</taxon>
        <taxon>Pseudomonadota</taxon>
        <taxon>Alphaproteobacteria</taxon>
        <taxon>Rhodobacterales</taxon>
        <taxon>Paracoccaceae</taxon>
        <taxon>Paracoccus</taxon>
    </lineage>
</organism>
<dbReference type="STRING" id="318586.Pden_3774"/>
<protein>
    <submittedName>
        <fullName evidence="2">Arc domain protein DNA binding domain protein</fullName>
    </submittedName>
</protein>
<dbReference type="InterPro" id="IPR010985">
    <property type="entry name" value="Ribbon_hlx_hlx"/>
</dbReference>
<evidence type="ECO:0000259" key="1">
    <source>
        <dbReference type="Pfam" id="PF03869"/>
    </source>
</evidence>
<dbReference type="GeneID" id="93453430"/>
<evidence type="ECO:0000313" key="2">
    <source>
        <dbReference type="EMBL" id="ABL71840.1"/>
    </source>
</evidence>
<dbReference type="GO" id="GO:0003677">
    <property type="term" value="F:DNA binding"/>
    <property type="evidence" value="ECO:0007669"/>
    <property type="project" value="InterPro"/>
</dbReference>
<dbReference type="InterPro" id="IPR005569">
    <property type="entry name" value="Arc_DNA-bd_dom"/>
</dbReference>
<reference evidence="3" key="1">
    <citation type="submission" date="2006-12" db="EMBL/GenBank/DDBJ databases">
        <title>Complete sequence of chromosome 2 of Paracoccus denitrificans PD1222.</title>
        <authorList>
            <person name="Copeland A."/>
            <person name="Lucas S."/>
            <person name="Lapidus A."/>
            <person name="Barry K."/>
            <person name="Detter J.C."/>
            <person name="Glavina del Rio T."/>
            <person name="Hammon N."/>
            <person name="Israni S."/>
            <person name="Dalin E."/>
            <person name="Tice H."/>
            <person name="Pitluck S."/>
            <person name="Munk A.C."/>
            <person name="Brettin T."/>
            <person name="Bruce D."/>
            <person name="Han C."/>
            <person name="Tapia R."/>
            <person name="Gilna P."/>
            <person name="Schmutz J."/>
            <person name="Larimer F."/>
            <person name="Land M."/>
            <person name="Hauser L."/>
            <person name="Kyrpides N."/>
            <person name="Lykidis A."/>
            <person name="Spiro S."/>
            <person name="Richardson D.J."/>
            <person name="Moir J.W.B."/>
            <person name="Ferguson S.J."/>
            <person name="van Spanning R.J.M."/>
            <person name="Richardson P."/>
        </authorList>
    </citation>
    <scope>NUCLEOTIDE SEQUENCE [LARGE SCALE GENOMIC DNA]</scope>
    <source>
        <strain evidence="3">Pd 1222</strain>
    </source>
</reference>
<dbReference type="Proteomes" id="UP000000361">
    <property type="component" value="Chromosome 2"/>
</dbReference>
<dbReference type="KEGG" id="pde:Pden_3774"/>
<keyword evidence="3" id="KW-1185">Reference proteome</keyword>
<dbReference type="AlphaFoldDB" id="A1B8J6"/>
<accession>A1B8J6</accession>